<dbReference type="InterPro" id="IPR011990">
    <property type="entry name" value="TPR-like_helical_dom_sf"/>
</dbReference>
<accession>X1E6J0</accession>
<protein>
    <recommendedName>
        <fullName evidence="2">Tetratricopeptide repeat protein</fullName>
    </recommendedName>
</protein>
<reference evidence="1" key="1">
    <citation type="journal article" date="2014" name="Front. Microbiol.">
        <title>High frequency of phylogenetically diverse reductive dehalogenase-homologous genes in deep subseafloor sedimentary metagenomes.</title>
        <authorList>
            <person name="Kawai M."/>
            <person name="Futagami T."/>
            <person name="Toyoda A."/>
            <person name="Takaki Y."/>
            <person name="Nishi S."/>
            <person name="Hori S."/>
            <person name="Arai W."/>
            <person name="Tsubouchi T."/>
            <person name="Morono Y."/>
            <person name="Uchiyama I."/>
            <person name="Ito T."/>
            <person name="Fujiyama A."/>
            <person name="Inagaki F."/>
            <person name="Takami H."/>
        </authorList>
    </citation>
    <scope>NUCLEOTIDE SEQUENCE</scope>
    <source>
        <strain evidence="1">Expedition CK06-06</strain>
    </source>
</reference>
<sequence length="40" mass="4811">KELGEFDQAIECCHKIQEKYPDSYEVKRLLNAIIEERDRT</sequence>
<comment type="caution">
    <text evidence="1">The sequence shown here is derived from an EMBL/GenBank/DDBJ whole genome shotgun (WGS) entry which is preliminary data.</text>
</comment>
<dbReference type="SUPFAM" id="SSF48452">
    <property type="entry name" value="TPR-like"/>
    <property type="match status" value="1"/>
</dbReference>
<evidence type="ECO:0000313" key="1">
    <source>
        <dbReference type="EMBL" id="GAH15970.1"/>
    </source>
</evidence>
<feature type="non-terminal residue" evidence="1">
    <location>
        <position position="1"/>
    </location>
</feature>
<dbReference type="EMBL" id="BART01031596">
    <property type="protein sequence ID" value="GAH15970.1"/>
    <property type="molecule type" value="Genomic_DNA"/>
</dbReference>
<dbReference type="AlphaFoldDB" id="X1E6J0"/>
<proteinExistence type="predicted"/>
<gene>
    <name evidence="1" type="ORF">S01H4_54848</name>
</gene>
<evidence type="ECO:0008006" key="2">
    <source>
        <dbReference type="Google" id="ProtNLM"/>
    </source>
</evidence>
<name>X1E6J0_9ZZZZ</name>
<organism evidence="1">
    <name type="scientific">marine sediment metagenome</name>
    <dbReference type="NCBI Taxonomy" id="412755"/>
    <lineage>
        <taxon>unclassified sequences</taxon>
        <taxon>metagenomes</taxon>
        <taxon>ecological metagenomes</taxon>
    </lineage>
</organism>